<dbReference type="EMBL" id="PVZG01000026">
    <property type="protein sequence ID" value="PRY19987.1"/>
    <property type="molecule type" value="Genomic_DNA"/>
</dbReference>
<dbReference type="InterPro" id="IPR045523">
    <property type="entry name" value="GASH"/>
</dbReference>
<evidence type="ECO:0000259" key="1">
    <source>
        <dbReference type="Pfam" id="PF19994"/>
    </source>
</evidence>
<gene>
    <name evidence="2" type="ORF">CLV70_12625</name>
</gene>
<organism evidence="2 3">
    <name type="scientific">Pseudosporangium ferrugineum</name>
    <dbReference type="NCBI Taxonomy" id="439699"/>
    <lineage>
        <taxon>Bacteria</taxon>
        <taxon>Bacillati</taxon>
        <taxon>Actinomycetota</taxon>
        <taxon>Actinomycetes</taxon>
        <taxon>Micromonosporales</taxon>
        <taxon>Micromonosporaceae</taxon>
        <taxon>Pseudosporangium</taxon>
    </lineage>
</organism>
<dbReference type="Proteomes" id="UP000239209">
    <property type="component" value="Unassembled WGS sequence"/>
</dbReference>
<protein>
    <recommendedName>
        <fullName evidence="1">GTPase-associated system helical domain-containing protein</fullName>
    </recommendedName>
</protein>
<evidence type="ECO:0000313" key="3">
    <source>
        <dbReference type="Proteomes" id="UP000239209"/>
    </source>
</evidence>
<dbReference type="OrthoDB" id="958025at2"/>
<keyword evidence="3" id="KW-1185">Reference proteome</keyword>
<dbReference type="RefSeq" id="WP_146164265.1">
    <property type="nucleotide sequence ID" value="NZ_PVZG01000026.1"/>
</dbReference>
<feature type="domain" description="GTPase-associated system helical" evidence="1">
    <location>
        <begin position="7"/>
        <end position="320"/>
    </location>
</feature>
<evidence type="ECO:0000313" key="2">
    <source>
        <dbReference type="EMBL" id="PRY19987.1"/>
    </source>
</evidence>
<dbReference type="Pfam" id="PF19994">
    <property type="entry name" value="GASH"/>
    <property type="match status" value="1"/>
</dbReference>
<name>A0A2T0RFR4_9ACTN</name>
<sequence>MDVIGALLRSSLLTELGDDEDRVQRIRAAEQALSIELAGKSRGLIPHAVIAALDASTPAAATPLATAEKVLLDEWVTFRNAFPERPTEILRALVLAAVARAAASDDALQQAAWYSLRSAVECLPVGRWAEPIAELAAEWDDAVSPAVATLWQPSPAAARLRMPTVAKVDLEKIAIKTPLRDRSQQLQENGNYNNFAQSLQADYASHVDQLVGVSEILSAEAYKRSVAQLREFVSLLGGRLREVIGVHDQRVNAVLLRSELLWWRQTAFSARLSRAYGDLSVADAAIAAAVDLHSIVPAIAPLAVEHLLADLTQDVTKRAELNVAALAEAEQASQLVGSPEPTPLGFIDAISSAVDTPLVPPGQALSASRAAVLIFRDLQARRLADTSPPEQLGDSE</sequence>
<comment type="caution">
    <text evidence="2">The sequence shown here is derived from an EMBL/GenBank/DDBJ whole genome shotgun (WGS) entry which is preliminary data.</text>
</comment>
<dbReference type="AlphaFoldDB" id="A0A2T0RFR4"/>
<reference evidence="2 3" key="1">
    <citation type="submission" date="2018-03" db="EMBL/GenBank/DDBJ databases">
        <title>Genomic Encyclopedia of Archaeal and Bacterial Type Strains, Phase II (KMG-II): from individual species to whole genera.</title>
        <authorList>
            <person name="Goeker M."/>
        </authorList>
    </citation>
    <scope>NUCLEOTIDE SEQUENCE [LARGE SCALE GENOMIC DNA]</scope>
    <source>
        <strain evidence="2 3">DSM 45348</strain>
    </source>
</reference>
<proteinExistence type="predicted"/>
<accession>A0A2T0RFR4</accession>